<dbReference type="CDD" id="cd00054">
    <property type="entry name" value="EGF_CA"/>
    <property type="match status" value="1"/>
</dbReference>
<evidence type="ECO:0000256" key="2">
    <source>
        <dbReference type="SAM" id="MobiDB-lite"/>
    </source>
</evidence>
<dbReference type="InterPro" id="IPR000742">
    <property type="entry name" value="EGF"/>
</dbReference>
<sequence length="526" mass="58676">MATKITADQIPESSTSAIATTAVPIKGPPPSATETSIVTTAVQVAVPPHPDFTTNIATTAVSTTGPPHPATATTIVTTADPKSPTYKPQPKSPKLSGSHTDTLVKPAREPPNGIVTPFHGSGEADPCQRYPCKNGATCRSDFDRTASGVFQCACPLHFRGKFCHEKQVKQVISERSVKGGEIVLGATLGVLVLVITVLCLHCRKVGTRRTELRAKYQEALDRKCLPSAPPPDWLDVSRDMVRRTLCCGSKSSFPDSYMLEHKSVHRQSSRSQRDLQEKEEELQRLLNSKTSLILDKKRSSTSRKGSRASVSLSIHRTPSTELSKEPMSGHSSSNLTRNSLHTSRSKYPPDPRKIRLSAHSLQKMQRPIRRRSQYQSLNLYTSDDTKLSQAPSTAKHASLNIQRRLSNNDYIYKSGRFDNQQQTINLPFNAPDYSGNPNVKRKSYTQEQHKRKFTIEDIDDALNQVSLENDRITERIFPQEAVTMETDVPPYSVQNFSTNSKQDRLARYQNIYGRTRSIKPPTWRSR</sequence>
<dbReference type="Pfam" id="PF00008">
    <property type="entry name" value="EGF"/>
    <property type="match status" value="1"/>
</dbReference>
<organism evidence="4 5">
    <name type="scientific">Mya arenaria</name>
    <name type="common">Soft-shell clam</name>
    <dbReference type="NCBI Taxonomy" id="6604"/>
    <lineage>
        <taxon>Eukaryota</taxon>
        <taxon>Metazoa</taxon>
        <taxon>Spiralia</taxon>
        <taxon>Lophotrochozoa</taxon>
        <taxon>Mollusca</taxon>
        <taxon>Bivalvia</taxon>
        <taxon>Autobranchia</taxon>
        <taxon>Heteroconchia</taxon>
        <taxon>Euheterodonta</taxon>
        <taxon>Imparidentia</taxon>
        <taxon>Neoheterodontei</taxon>
        <taxon>Myida</taxon>
        <taxon>Myoidea</taxon>
        <taxon>Myidae</taxon>
        <taxon>Mya</taxon>
    </lineage>
</organism>
<dbReference type="SUPFAM" id="SSF57196">
    <property type="entry name" value="EGF/Laminin"/>
    <property type="match status" value="1"/>
</dbReference>
<feature type="region of interest" description="Disordered" evidence="2">
    <location>
        <begin position="60"/>
        <end position="112"/>
    </location>
</feature>
<feature type="compositionally biased region" description="Polar residues" evidence="2">
    <location>
        <begin position="329"/>
        <end position="342"/>
    </location>
</feature>
<name>A0ABY7E5F4_MYAAR</name>
<keyword evidence="1" id="KW-1015">Disulfide bond</keyword>
<evidence type="ECO:0000256" key="1">
    <source>
        <dbReference type="PROSITE-ProRule" id="PRU00076"/>
    </source>
</evidence>
<proteinExistence type="predicted"/>
<reference evidence="4" key="1">
    <citation type="submission" date="2022-11" db="EMBL/GenBank/DDBJ databases">
        <title>Centuries of genome instability and evolution in soft-shell clam transmissible cancer (bioRxiv).</title>
        <authorList>
            <person name="Hart S.F.M."/>
            <person name="Yonemitsu M.A."/>
            <person name="Giersch R.M."/>
            <person name="Beal B.F."/>
            <person name="Arriagada G."/>
            <person name="Davis B.W."/>
            <person name="Ostrander E.A."/>
            <person name="Goff S.P."/>
            <person name="Metzger M.J."/>
        </authorList>
    </citation>
    <scope>NUCLEOTIDE SEQUENCE</scope>
    <source>
        <strain evidence="4">MELC-2E11</strain>
        <tissue evidence="4">Siphon/mantle</tissue>
    </source>
</reference>
<feature type="compositionally biased region" description="Polar residues" evidence="2">
    <location>
        <begin position="312"/>
        <end position="321"/>
    </location>
</feature>
<accession>A0ABY7E5F4</accession>
<evidence type="ECO:0000313" key="5">
    <source>
        <dbReference type="Proteomes" id="UP001164746"/>
    </source>
</evidence>
<feature type="non-terminal residue" evidence="4">
    <location>
        <position position="1"/>
    </location>
</feature>
<feature type="region of interest" description="Disordered" evidence="2">
    <location>
        <begin position="261"/>
        <end position="369"/>
    </location>
</feature>
<protein>
    <recommendedName>
        <fullName evidence="3">EGF-like domain-containing protein</fullName>
    </recommendedName>
</protein>
<dbReference type="PROSITE" id="PS50026">
    <property type="entry name" value="EGF_3"/>
    <property type="match status" value="1"/>
</dbReference>
<dbReference type="EMBL" id="CP111016">
    <property type="protein sequence ID" value="WAR04180.1"/>
    <property type="molecule type" value="Genomic_DNA"/>
</dbReference>
<evidence type="ECO:0000259" key="3">
    <source>
        <dbReference type="PROSITE" id="PS50026"/>
    </source>
</evidence>
<keyword evidence="5" id="KW-1185">Reference proteome</keyword>
<comment type="caution">
    <text evidence="1">Lacks conserved residue(s) required for the propagation of feature annotation.</text>
</comment>
<gene>
    <name evidence="4" type="ORF">MAR_019549</name>
</gene>
<keyword evidence="1" id="KW-0245">EGF-like domain</keyword>
<dbReference type="Gene3D" id="2.10.25.10">
    <property type="entry name" value="Laminin"/>
    <property type="match status" value="1"/>
</dbReference>
<dbReference type="Proteomes" id="UP001164746">
    <property type="component" value="Chromosome 5"/>
</dbReference>
<feature type="region of interest" description="Disordered" evidence="2">
    <location>
        <begin position="1"/>
        <end position="34"/>
    </location>
</feature>
<evidence type="ECO:0000313" key="4">
    <source>
        <dbReference type="EMBL" id="WAR04180.1"/>
    </source>
</evidence>
<feature type="disulfide bond" evidence="1">
    <location>
        <begin position="154"/>
        <end position="163"/>
    </location>
</feature>
<feature type="compositionally biased region" description="Low complexity" evidence="2">
    <location>
        <begin position="60"/>
        <end position="74"/>
    </location>
</feature>
<dbReference type="SMART" id="SM00181">
    <property type="entry name" value="EGF"/>
    <property type="match status" value="1"/>
</dbReference>
<dbReference type="PROSITE" id="PS00022">
    <property type="entry name" value="EGF_1"/>
    <property type="match status" value="1"/>
</dbReference>
<feature type="domain" description="EGF-like" evidence="3">
    <location>
        <begin position="123"/>
        <end position="164"/>
    </location>
</feature>